<dbReference type="OrthoDB" id="9810688at2"/>
<dbReference type="SUPFAM" id="SSF54862">
    <property type="entry name" value="4Fe-4S ferredoxins"/>
    <property type="match status" value="1"/>
</dbReference>
<evidence type="ECO:0000256" key="1">
    <source>
        <dbReference type="ARBA" id="ARBA00022448"/>
    </source>
</evidence>
<proteinExistence type="predicted"/>
<dbReference type="Pfam" id="PF00037">
    <property type="entry name" value="Fer4"/>
    <property type="match status" value="1"/>
</dbReference>
<gene>
    <name evidence="9" type="ORF">SAMN05216366_11139</name>
</gene>
<dbReference type="Pfam" id="PF13247">
    <property type="entry name" value="Fer4_11"/>
    <property type="match status" value="1"/>
</dbReference>
<dbReference type="RefSeq" id="WP_074572058.1">
    <property type="nucleotide sequence ID" value="NZ_FNJQ01000011.1"/>
</dbReference>
<name>A0A1H0R9V4_SELRU</name>
<evidence type="ECO:0000256" key="5">
    <source>
        <dbReference type="ARBA" id="ARBA00022982"/>
    </source>
</evidence>
<sequence>MEPQQLGFQVDLSRCVGCRACEKACQHKHPDLPRAFRHVDEWDGDRREQGFLSMSCNHCTSPECMRVCPMGCYEKRRDGIVLHNSAKCIGCGRCVGACPFHAPRLLPHTGKAAKCDMCQERLAAGRQPQCVEACPVEALRLCNIEGEGIGWQDYPLVRYTQPSLKFIKARQPLCFWREDRDGKR</sequence>
<dbReference type="AlphaFoldDB" id="A0A1H0R9V4"/>
<dbReference type="EMBL" id="FNJQ01000011">
    <property type="protein sequence ID" value="SDP26342.1"/>
    <property type="molecule type" value="Genomic_DNA"/>
</dbReference>
<dbReference type="PANTHER" id="PTHR43177:SF5">
    <property type="entry name" value="ANAEROBIC DIMETHYL SULFOXIDE REDUCTASE CHAIN B-RELATED"/>
    <property type="match status" value="1"/>
</dbReference>
<evidence type="ECO:0000313" key="9">
    <source>
        <dbReference type="EMBL" id="SDP26342.1"/>
    </source>
</evidence>
<dbReference type="CDD" id="cd16371">
    <property type="entry name" value="DMSOR_beta_like"/>
    <property type="match status" value="1"/>
</dbReference>
<evidence type="ECO:0000256" key="4">
    <source>
        <dbReference type="ARBA" id="ARBA00022737"/>
    </source>
</evidence>
<keyword evidence="6" id="KW-0408">Iron</keyword>
<dbReference type="InterPro" id="IPR017900">
    <property type="entry name" value="4Fe4S_Fe_S_CS"/>
</dbReference>
<keyword evidence="1" id="KW-0813">Transport</keyword>
<evidence type="ECO:0000256" key="7">
    <source>
        <dbReference type="ARBA" id="ARBA00023014"/>
    </source>
</evidence>
<accession>A0A1H0R9V4</accession>
<feature type="domain" description="4Fe-4S ferredoxin-type" evidence="8">
    <location>
        <begin position="6"/>
        <end position="35"/>
    </location>
</feature>
<organism evidence="9 10">
    <name type="scientific">Selenomonas ruminantium</name>
    <dbReference type="NCBI Taxonomy" id="971"/>
    <lineage>
        <taxon>Bacteria</taxon>
        <taxon>Bacillati</taxon>
        <taxon>Bacillota</taxon>
        <taxon>Negativicutes</taxon>
        <taxon>Selenomonadales</taxon>
        <taxon>Selenomonadaceae</taxon>
        <taxon>Selenomonas</taxon>
    </lineage>
</organism>
<evidence type="ECO:0000256" key="6">
    <source>
        <dbReference type="ARBA" id="ARBA00023004"/>
    </source>
</evidence>
<keyword evidence="5" id="KW-0249">Electron transport</keyword>
<dbReference type="InterPro" id="IPR017896">
    <property type="entry name" value="4Fe4S_Fe-S-bd"/>
</dbReference>
<dbReference type="Gene3D" id="3.30.70.20">
    <property type="match status" value="2"/>
</dbReference>
<dbReference type="GO" id="GO:0051539">
    <property type="term" value="F:4 iron, 4 sulfur cluster binding"/>
    <property type="evidence" value="ECO:0007669"/>
    <property type="project" value="UniProtKB-KW"/>
</dbReference>
<dbReference type="Proteomes" id="UP000182412">
    <property type="component" value="Unassembled WGS sequence"/>
</dbReference>
<keyword evidence="4" id="KW-0677">Repeat</keyword>
<dbReference type="PROSITE" id="PS00198">
    <property type="entry name" value="4FE4S_FER_1"/>
    <property type="match status" value="1"/>
</dbReference>
<dbReference type="PANTHER" id="PTHR43177">
    <property type="entry name" value="PROTEIN NRFC"/>
    <property type="match status" value="1"/>
</dbReference>
<evidence type="ECO:0000259" key="8">
    <source>
        <dbReference type="PROSITE" id="PS51379"/>
    </source>
</evidence>
<dbReference type="PROSITE" id="PS51379">
    <property type="entry name" value="4FE4S_FER_2"/>
    <property type="match status" value="2"/>
</dbReference>
<dbReference type="InterPro" id="IPR050954">
    <property type="entry name" value="ET_IronSulfur_Cluster-Binding"/>
</dbReference>
<evidence type="ECO:0000256" key="3">
    <source>
        <dbReference type="ARBA" id="ARBA00022723"/>
    </source>
</evidence>
<dbReference type="GO" id="GO:0046872">
    <property type="term" value="F:metal ion binding"/>
    <property type="evidence" value="ECO:0007669"/>
    <property type="project" value="UniProtKB-KW"/>
</dbReference>
<evidence type="ECO:0000256" key="2">
    <source>
        <dbReference type="ARBA" id="ARBA00022485"/>
    </source>
</evidence>
<reference evidence="9 10" key="1">
    <citation type="submission" date="2016-10" db="EMBL/GenBank/DDBJ databases">
        <authorList>
            <person name="de Groot N.N."/>
        </authorList>
    </citation>
    <scope>NUCLEOTIDE SEQUENCE [LARGE SCALE GENOMIC DNA]</scope>
    <source>
        <strain evidence="9 10">S137</strain>
    </source>
</reference>
<protein>
    <submittedName>
        <fullName evidence="9">Fe-S-cluster-containing dehydrogenase component</fullName>
    </submittedName>
</protein>
<keyword evidence="2" id="KW-0004">4Fe-4S</keyword>
<feature type="domain" description="4Fe-4S ferredoxin-type" evidence="8">
    <location>
        <begin position="79"/>
        <end position="108"/>
    </location>
</feature>
<keyword evidence="3" id="KW-0479">Metal-binding</keyword>
<evidence type="ECO:0000313" key="10">
    <source>
        <dbReference type="Proteomes" id="UP000182412"/>
    </source>
</evidence>
<keyword evidence="7" id="KW-0411">Iron-sulfur</keyword>